<feature type="transmembrane region" description="Helical" evidence="1">
    <location>
        <begin position="63"/>
        <end position="87"/>
    </location>
</feature>
<evidence type="ECO:0000256" key="1">
    <source>
        <dbReference type="SAM" id="Phobius"/>
    </source>
</evidence>
<comment type="caution">
    <text evidence="2">The sequence shown here is derived from an EMBL/GenBank/DDBJ whole genome shotgun (WGS) entry which is preliminary data.</text>
</comment>
<reference evidence="2 3" key="1">
    <citation type="submission" date="2024-05" db="EMBL/GenBank/DDBJ databases">
        <title>Genome sequencing of Marine Estuary Bacteria, Shewanella vesiculosa and S. baltica, and Pseudomonas syringae.</title>
        <authorList>
            <person name="Gurung A."/>
            <person name="Maclea K.S."/>
        </authorList>
    </citation>
    <scope>NUCLEOTIDE SEQUENCE [LARGE SCALE GENOMIC DNA]</scope>
    <source>
        <strain evidence="2 3">1A</strain>
    </source>
</reference>
<keyword evidence="1" id="KW-0472">Membrane</keyword>
<protein>
    <submittedName>
        <fullName evidence="2">Uncharacterized protein</fullName>
    </submittedName>
</protein>
<feature type="transmembrane region" description="Helical" evidence="1">
    <location>
        <begin position="93"/>
        <end position="113"/>
    </location>
</feature>
<keyword evidence="3" id="KW-1185">Reference proteome</keyword>
<dbReference type="EMBL" id="JBDPZN010000016">
    <property type="protein sequence ID" value="MEO3684532.1"/>
    <property type="molecule type" value="Genomic_DNA"/>
</dbReference>
<dbReference type="RefSeq" id="WP_182742168.1">
    <property type="nucleotide sequence ID" value="NZ_JBDPZN010000016.1"/>
</dbReference>
<gene>
    <name evidence="2" type="ORF">ABHN84_19915</name>
</gene>
<accession>A0ABV0FY55</accession>
<sequence length="119" mass="13790">MNKNLINIITQEELFNISLFGFTIALQLDPSFIQLALHLLFILSSLAYLHSRLVVYKKEAQSLTIFAFDFIRTISLPVGLAFISMAFSYMTFWLTFIGLSFFIVYSAIVWSFWNVKNED</sequence>
<dbReference type="Proteomes" id="UP001477278">
    <property type="component" value="Unassembled WGS sequence"/>
</dbReference>
<organism evidence="2 3">
    <name type="scientific">Shewanella vesiculosa</name>
    <dbReference type="NCBI Taxonomy" id="518738"/>
    <lineage>
        <taxon>Bacteria</taxon>
        <taxon>Pseudomonadati</taxon>
        <taxon>Pseudomonadota</taxon>
        <taxon>Gammaproteobacteria</taxon>
        <taxon>Alteromonadales</taxon>
        <taxon>Shewanellaceae</taxon>
        <taxon>Shewanella</taxon>
    </lineage>
</organism>
<keyword evidence="1" id="KW-1133">Transmembrane helix</keyword>
<proteinExistence type="predicted"/>
<name>A0ABV0FY55_9GAMM</name>
<evidence type="ECO:0000313" key="2">
    <source>
        <dbReference type="EMBL" id="MEO3684532.1"/>
    </source>
</evidence>
<evidence type="ECO:0000313" key="3">
    <source>
        <dbReference type="Proteomes" id="UP001477278"/>
    </source>
</evidence>
<feature type="transmembrane region" description="Helical" evidence="1">
    <location>
        <begin position="32"/>
        <end position="51"/>
    </location>
</feature>
<keyword evidence="1" id="KW-0812">Transmembrane</keyword>